<dbReference type="RefSeq" id="WP_097328624.1">
    <property type="nucleotide sequence ID" value="NZ_OBDY01000040.1"/>
</dbReference>
<dbReference type="EMBL" id="OBDY01000040">
    <property type="protein sequence ID" value="SNY71552.1"/>
    <property type="molecule type" value="Genomic_DNA"/>
</dbReference>
<organism evidence="1 2">
    <name type="scientific">Paractinoplanes atraurantiacus</name>
    <dbReference type="NCBI Taxonomy" id="1036182"/>
    <lineage>
        <taxon>Bacteria</taxon>
        <taxon>Bacillati</taxon>
        <taxon>Actinomycetota</taxon>
        <taxon>Actinomycetes</taxon>
        <taxon>Micromonosporales</taxon>
        <taxon>Micromonosporaceae</taxon>
        <taxon>Paractinoplanes</taxon>
    </lineage>
</organism>
<evidence type="ECO:0000313" key="1">
    <source>
        <dbReference type="EMBL" id="SNY71552.1"/>
    </source>
</evidence>
<evidence type="ECO:0000313" key="2">
    <source>
        <dbReference type="Proteomes" id="UP000219612"/>
    </source>
</evidence>
<gene>
    <name evidence="1" type="ORF">SAMN05421748_14053</name>
</gene>
<accession>A0A285KG04</accession>
<dbReference type="OrthoDB" id="581789at2"/>
<name>A0A285KG04_9ACTN</name>
<proteinExistence type="predicted"/>
<sequence>MIRLTPVLEQWFATAVGPDEPHIDIPRDDLPKLLADVQHDLAGFLTALRPWALDIRADLADPLVAALDRRLQVSAPLGM</sequence>
<dbReference type="AlphaFoldDB" id="A0A285KG04"/>
<protein>
    <submittedName>
        <fullName evidence="1">Uncharacterized protein</fullName>
    </submittedName>
</protein>
<dbReference type="Proteomes" id="UP000219612">
    <property type="component" value="Unassembled WGS sequence"/>
</dbReference>
<keyword evidence="2" id="KW-1185">Reference proteome</keyword>
<reference evidence="1 2" key="1">
    <citation type="submission" date="2017-09" db="EMBL/GenBank/DDBJ databases">
        <authorList>
            <person name="Ehlers B."/>
            <person name="Leendertz F.H."/>
        </authorList>
    </citation>
    <scope>NUCLEOTIDE SEQUENCE [LARGE SCALE GENOMIC DNA]</scope>
    <source>
        <strain evidence="1 2">CGMCC 4.6857</strain>
    </source>
</reference>